<dbReference type="SUPFAM" id="SSF54928">
    <property type="entry name" value="RNA-binding domain, RBD"/>
    <property type="match status" value="2"/>
</dbReference>
<evidence type="ECO:0000313" key="8">
    <source>
        <dbReference type="Proteomes" id="UP000008810"/>
    </source>
</evidence>
<keyword evidence="2 3" id="KW-0694">RNA-binding</keyword>
<dbReference type="HOGENOM" id="CLU_012062_1_2_1"/>
<dbReference type="Gene3D" id="3.30.70.330">
    <property type="match status" value="2"/>
</dbReference>
<dbReference type="OMA" id="GAWSHRS"/>
<proteinExistence type="predicted"/>
<reference evidence="6 7" key="1">
    <citation type="journal article" date="2010" name="Nature">
        <title>Genome sequencing and analysis of the model grass Brachypodium distachyon.</title>
        <authorList>
            <consortium name="International Brachypodium Initiative"/>
        </authorList>
    </citation>
    <scope>NUCLEOTIDE SEQUENCE [LARGE SCALE GENOMIC DNA]</scope>
    <source>
        <strain evidence="6 7">Bd21</strain>
    </source>
</reference>
<dbReference type="STRING" id="15368.I1GMV1"/>
<reference evidence="6" key="2">
    <citation type="submission" date="2017-06" db="EMBL/GenBank/DDBJ databases">
        <title>WGS assembly of Brachypodium distachyon.</title>
        <authorList>
            <consortium name="The International Brachypodium Initiative"/>
            <person name="Lucas S."/>
            <person name="Harmon-Smith M."/>
            <person name="Lail K."/>
            <person name="Tice H."/>
            <person name="Grimwood J."/>
            <person name="Bruce D."/>
            <person name="Barry K."/>
            <person name="Shu S."/>
            <person name="Lindquist E."/>
            <person name="Wang M."/>
            <person name="Pitluck S."/>
            <person name="Vogel J.P."/>
            <person name="Garvin D.F."/>
            <person name="Mockler T.C."/>
            <person name="Schmutz J."/>
            <person name="Rokhsar D."/>
            <person name="Bevan M.W."/>
        </authorList>
    </citation>
    <scope>NUCLEOTIDE SEQUENCE</scope>
    <source>
        <strain evidence="6">Bd21</strain>
    </source>
</reference>
<evidence type="ECO:0000256" key="1">
    <source>
        <dbReference type="ARBA" id="ARBA00022737"/>
    </source>
</evidence>
<evidence type="ECO:0000313" key="6">
    <source>
        <dbReference type="EMBL" id="KQK12994.1"/>
    </source>
</evidence>
<dbReference type="OrthoDB" id="1875751at2759"/>
<dbReference type="FunFam" id="3.30.70.330:FF:000923">
    <property type="entry name" value="RNA-binding protein 1"/>
    <property type="match status" value="1"/>
</dbReference>
<evidence type="ECO:0000256" key="3">
    <source>
        <dbReference type="PROSITE-ProRule" id="PRU00176"/>
    </source>
</evidence>
<name>I1GMV1_BRADI</name>
<accession>I1GMV1</accession>
<evidence type="ECO:0000256" key="4">
    <source>
        <dbReference type="SAM" id="MobiDB-lite"/>
    </source>
</evidence>
<sequence length="345" mass="38685">MALEMRKLYVGGLPPSAHEEELKEHFARYGEVLCARVVRHRDTGYPRGFAFVEFADDEGPRAALEDKEKANHVFGGRTVDVKRARVKPRYQTEQSFYQYNQNQSPGWYNQSSSNTNAGYAGYGSRSCDPNKVFIGGLRGNITKEDLKSYFGKFGAINDVVVICDGLTHKSRGFGFITFDSEDSMLKVLENSYHDLNGTKVETKVAIPKDHSYYHHSQQNSPMNWAGNSPSYSYGVYPPQNLHYIVTNQNHYMVPYMYPPFATGEYGYMPNTGAPMVARQGGSIYRGYRAPSAYDYVGTNLNGVYSVDTGSESKTNQVMTNQQEVDSPRTNTSKQEPSDSVSTTLL</sequence>
<dbReference type="Pfam" id="PF00076">
    <property type="entry name" value="RRM_1"/>
    <property type="match status" value="2"/>
</dbReference>
<dbReference type="KEGG" id="bdi:100839859"/>
<gene>
    <name evidence="7" type="primary">LOC100839859</name>
    <name evidence="6" type="ORF">BRADI_1g07300v3</name>
</gene>
<reference evidence="7" key="3">
    <citation type="submission" date="2018-08" db="UniProtKB">
        <authorList>
            <consortium name="EnsemblPlants"/>
        </authorList>
    </citation>
    <scope>IDENTIFICATION</scope>
    <source>
        <strain evidence="7">cv. Bd21</strain>
    </source>
</reference>
<dbReference type="GO" id="GO:0003729">
    <property type="term" value="F:mRNA binding"/>
    <property type="evidence" value="ECO:0000318"/>
    <property type="project" value="GO_Central"/>
</dbReference>
<dbReference type="GO" id="GO:0006417">
    <property type="term" value="P:regulation of translation"/>
    <property type="evidence" value="ECO:0000318"/>
    <property type="project" value="GO_Central"/>
</dbReference>
<dbReference type="InterPro" id="IPR000504">
    <property type="entry name" value="RRM_dom"/>
</dbReference>
<dbReference type="PANTHER" id="PTHR48032">
    <property type="entry name" value="RNA-BINDING PROTEIN MUSASHI HOMOLOG RBP6"/>
    <property type="match status" value="1"/>
</dbReference>
<dbReference type="AlphaFoldDB" id="I1GMV1"/>
<protein>
    <recommendedName>
        <fullName evidence="5">RRM domain-containing protein</fullName>
    </recommendedName>
</protein>
<dbReference type="GeneID" id="100839859"/>
<dbReference type="EMBL" id="CM000880">
    <property type="protein sequence ID" value="KQK12994.1"/>
    <property type="molecule type" value="Genomic_DNA"/>
</dbReference>
<evidence type="ECO:0000256" key="2">
    <source>
        <dbReference type="ARBA" id="ARBA00022884"/>
    </source>
</evidence>
<dbReference type="PROSITE" id="PS50102">
    <property type="entry name" value="RRM"/>
    <property type="match status" value="2"/>
</dbReference>
<evidence type="ECO:0000313" key="7">
    <source>
        <dbReference type="EnsemblPlants" id="KQK12994"/>
    </source>
</evidence>
<dbReference type="Proteomes" id="UP000008810">
    <property type="component" value="Chromosome 1"/>
</dbReference>
<feature type="domain" description="RRM" evidence="5">
    <location>
        <begin position="130"/>
        <end position="209"/>
    </location>
</feature>
<dbReference type="eggNOG" id="KOG0118">
    <property type="taxonomic scope" value="Eukaryota"/>
</dbReference>
<keyword evidence="1" id="KW-0677">Repeat</keyword>
<organism evidence="6">
    <name type="scientific">Brachypodium distachyon</name>
    <name type="common">Purple false brome</name>
    <name type="synonym">Trachynia distachya</name>
    <dbReference type="NCBI Taxonomy" id="15368"/>
    <lineage>
        <taxon>Eukaryota</taxon>
        <taxon>Viridiplantae</taxon>
        <taxon>Streptophyta</taxon>
        <taxon>Embryophyta</taxon>
        <taxon>Tracheophyta</taxon>
        <taxon>Spermatophyta</taxon>
        <taxon>Magnoliopsida</taxon>
        <taxon>Liliopsida</taxon>
        <taxon>Poales</taxon>
        <taxon>Poaceae</taxon>
        <taxon>BOP clade</taxon>
        <taxon>Pooideae</taxon>
        <taxon>Stipodae</taxon>
        <taxon>Brachypodieae</taxon>
        <taxon>Brachypodium</taxon>
    </lineage>
</organism>
<feature type="domain" description="RRM" evidence="5">
    <location>
        <begin position="6"/>
        <end position="86"/>
    </location>
</feature>
<dbReference type="InterPro" id="IPR035979">
    <property type="entry name" value="RBD_domain_sf"/>
</dbReference>
<dbReference type="Gramene" id="KQK12994">
    <property type="protein sequence ID" value="KQK12994"/>
    <property type="gene ID" value="BRADI_1g07300v3"/>
</dbReference>
<dbReference type="InterPro" id="IPR012677">
    <property type="entry name" value="Nucleotide-bd_a/b_plait_sf"/>
</dbReference>
<evidence type="ECO:0000259" key="5">
    <source>
        <dbReference type="PROSITE" id="PS50102"/>
    </source>
</evidence>
<dbReference type="PANTHER" id="PTHR48032:SF12">
    <property type="entry name" value="RRM DOMAIN-CONTAINING PROTEIN"/>
    <property type="match status" value="1"/>
</dbReference>
<feature type="region of interest" description="Disordered" evidence="4">
    <location>
        <begin position="310"/>
        <end position="345"/>
    </location>
</feature>
<dbReference type="RefSeq" id="XP_003558767.1">
    <property type="nucleotide sequence ID" value="XM_003558719.4"/>
</dbReference>
<dbReference type="EnsemblPlants" id="KQK12994">
    <property type="protein sequence ID" value="KQK12994"/>
    <property type="gene ID" value="BRADI_1g07300v3"/>
</dbReference>
<keyword evidence="8" id="KW-1185">Reference proteome</keyword>
<dbReference type="SMART" id="SM00360">
    <property type="entry name" value="RRM"/>
    <property type="match status" value="2"/>
</dbReference>